<keyword evidence="1" id="KW-1133">Transmembrane helix</keyword>
<feature type="transmembrane region" description="Helical" evidence="1">
    <location>
        <begin position="83"/>
        <end position="103"/>
    </location>
</feature>
<sequence length="108" mass="11788">MCGLLNEGITHLFFHCPIALEVWCKVTQARSTGLSVILQSLTIAEAISDKEIESWTLWYTRNDKVGTIGLGIVKGGNNTASGIYWFTGTTLLLALDLLFISFVDSGYG</sequence>
<accession>A0A7J6X2Y5</accession>
<organism evidence="2 3">
    <name type="scientific">Thalictrum thalictroides</name>
    <name type="common">Rue-anemone</name>
    <name type="synonym">Anemone thalictroides</name>
    <dbReference type="NCBI Taxonomy" id="46969"/>
    <lineage>
        <taxon>Eukaryota</taxon>
        <taxon>Viridiplantae</taxon>
        <taxon>Streptophyta</taxon>
        <taxon>Embryophyta</taxon>
        <taxon>Tracheophyta</taxon>
        <taxon>Spermatophyta</taxon>
        <taxon>Magnoliopsida</taxon>
        <taxon>Ranunculales</taxon>
        <taxon>Ranunculaceae</taxon>
        <taxon>Thalictroideae</taxon>
        <taxon>Thalictrum</taxon>
    </lineage>
</organism>
<dbReference type="AlphaFoldDB" id="A0A7J6X2Y5"/>
<dbReference type="EMBL" id="JABWDY010006411">
    <property type="protein sequence ID" value="KAF5203703.1"/>
    <property type="molecule type" value="Genomic_DNA"/>
</dbReference>
<gene>
    <name evidence="2" type="ORF">FRX31_006709</name>
</gene>
<protein>
    <recommendedName>
        <fullName evidence="4">Reverse transcriptase zinc-binding domain-containing protein</fullName>
    </recommendedName>
</protein>
<reference evidence="2 3" key="1">
    <citation type="submission" date="2020-06" db="EMBL/GenBank/DDBJ databases">
        <title>Transcriptomic and genomic resources for Thalictrum thalictroides and T. hernandezii: Facilitating candidate gene discovery in an emerging model plant lineage.</title>
        <authorList>
            <person name="Arias T."/>
            <person name="Riano-Pachon D.M."/>
            <person name="Di Stilio V.S."/>
        </authorList>
    </citation>
    <scope>NUCLEOTIDE SEQUENCE [LARGE SCALE GENOMIC DNA]</scope>
    <source>
        <strain evidence="3">cv. WT478/WT964</strain>
        <tissue evidence="2">Leaves</tissue>
    </source>
</reference>
<evidence type="ECO:0000313" key="3">
    <source>
        <dbReference type="Proteomes" id="UP000554482"/>
    </source>
</evidence>
<keyword evidence="1" id="KW-0812">Transmembrane</keyword>
<name>A0A7J6X2Y5_THATH</name>
<keyword evidence="3" id="KW-1185">Reference proteome</keyword>
<dbReference type="Proteomes" id="UP000554482">
    <property type="component" value="Unassembled WGS sequence"/>
</dbReference>
<evidence type="ECO:0008006" key="4">
    <source>
        <dbReference type="Google" id="ProtNLM"/>
    </source>
</evidence>
<evidence type="ECO:0000313" key="2">
    <source>
        <dbReference type="EMBL" id="KAF5203703.1"/>
    </source>
</evidence>
<comment type="caution">
    <text evidence="2">The sequence shown here is derived from an EMBL/GenBank/DDBJ whole genome shotgun (WGS) entry which is preliminary data.</text>
</comment>
<keyword evidence="1" id="KW-0472">Membrane</keyword>
<dbReference type="OrthoDB" id="1436411at2759"/>
<proteinExistence type="predicted"/>
<evidence type="ECO:0000256" key="1">
    <source>
        <dbReference type="SAM" id="Phobius"/>
    </source>
</evidence>